<evidence type="ECO:0000313" key="1">
    <source>
        <dbReference type="EMBL" id="KAJ3726462.1"/>
    </source>
</evidence>
<comment type="caution">
    <text evidence="1">The sequence shown here is derived from an EMBL/GenBank/DDBJ whole genome shotgun (WGS) entry which is preliminary data.</text>
</comment>
<name>A0AA38J7Z1_9AGAR</name>
<reference evidence="1" key="1">
    <citation type="submission" date="2022-08" db="EMBL/GenBank/DDBJ databases">
        <authorList>
            <consortium name="DOE Joint Genome Institute"/>
            <person name="Min B."/>
            <person name="Sierra-Patev S."/>
            <person name="Naranjo-Ortiz M."/>
            <person name="Looney B."/>
            <person name="Konkel Z."/>
            <person name="Slot J.C."/>
            <person name="Sakamoto Y."/>
            <person name="Steenwyk J.L."/>
            <person name="Rokas A."/>
            <person name="Carro J."/>
            <person name="Camarero S."/>
            <person name="Ferreira P."/>
            <person name="Molpeceres G."/>
            <person name="Ruiz-duenas F.J."/>
            <person name="Serrano A."/>
            <person name="Henrissat B."/>
            <person name="Drula E."/>
            <person name="Hughes K.W."/>
            <person name="Mata J.L."/>
            <person name="Ishikawa N.K."/>
            <person name="Vargas-Isla R."/>
            <person name="Ushijima S."/>
            <person name="Smith C.A."/>
            <person name="Ahrendt S."/>
            <person name="Andreopoulos W."/>
            <person name="He G."/>
            <person name="LaButti K."/>
            <person name="Lipzen A."/>
            <person name="Ng V."/>
            <person name="Riley R."/>
            <person name="Sandor L."/>
            <person name="Barry K."/>
            <person name="Martinez A.T."/>
            <person name="Xiao Y."/>
            <person name="Gibbons J.G."/>
            <person name="Terashima K."/>
            <person name="Hibbett D.S."/>
            <person name="Grigoriev I.V."/>
        </authorList>
    </citation>
    <scope>NUCLEOTIDE SEQUENCE</scope>
    <source>
        <strain evidence="1">ET3784</strain>
    </source>
</reference>
<evidence type="ECO:0000313" key="2">
    <source>
        <dbReference type="Proteomes" id="UP001176059"/>
    </source>
</evidence>
<organism evidence="1 2">
    <name type="scientific">Lentinula guzmanii</name>
    <dbReference type="NCBI Taxonomy" id="2804957"/>
    <lineage>
        <taxon>Eukaryota</taxon>
        <taxon>Fungi</taxon>
        <taxon>Dikarya</taxon>
        <taxon>Basidiomycota</taxon>
        <taxon>Agaricomycotina</taxon>
        <taxon>Agaricomycetes</taxon>
        <taxon>Agaricomycetidae</taxon>
        <taxon>Agaricales</taxon>
        <taxon>Marasmiineae</taxon>
        <taxon>Omphalotaceae</taxon>
        <taxon>Lentinula</taxon>
    </lineage>
</organism>
<sequence length="265" mass="30035">MFSFRTPRFLLLLNIFSTFTIFIYAQPVPASNSSSQAANVTAVANFDVVPEPPPTIPSFIPRDGGNAKPVNYAYVLKSHRPVGYAYLPTAQADKYKRNKQVIPLSELQMPGITGHGTIDRYLLQRLFPNSTLSDYRTCIVFSPKSKLPKNLSDRFSMRYGLDVGLWVSPHTPPAYTEQSTIGFNQMTVPTRKSGGGFDLRDKRTVMRLPYACVQMAEEIELHVQCDYPYHVNAPVVPQFWGSANWHKWKIPMWPNDVFKGPKPLY</sequence>
<dbReference type="AlphaFoldDB" id="A0AA38J7Z1"/>
<dbReference type="Proteomes" id="UP001176059">
    <property type="component" value="Unassembled WGS sequence"/>
</dbReference>
<reference evidence="1" key="2">
    <citation type="journal article" date="2023" name="Proc. Natl. Acad. Sci. U.S.A.">
        <title>A global phylogenomic analysis of the shiitake genus Lentinula.</title>
        <authorList>
            <person name="Sierra-Patev S."/>
            <person name="Min B."/>
            <person name="Naranjo-Ortiz M."/>
            <person name="Looney B."/>
            <person name="Konkel Z."/>
            <person name="Slot J.C."/>
            <person name="Sakamoto Y."/>
            <person name="Steenwyk J.L."/>
            <person name="Rokas A."/>
            <person name="Carro J."/>
            <person name="Camarero S."/>
            <person name="Ferreira P."/>
            <person name="Molpeceres G."/>
            <person name="Ruiz-Duenas F.J."/>
            <person name="Serrano A."/>
            <person name="Henrissat B."/>
            <person name="Drula E."/>
            <person name="Hughes K.W."/>
            <person name="Mata J.L."/>
            <person name="Ishikawa N.K."/>
            <person name="Vargas-Isla R."/>
            <person name="Ushijima S."/>
            <person name="Smith C.A."/>
            <person name="Donoghue J."/>
            <person name="Ahrendt S."/>
            <person name="Andreopoulos W."/>
            <person name="He G."/>
            <person name="LaButti K."/>
            <person name="Lipzen A."/>
            <person name="Ng V."/>
            <person name="Riley R."/>
            <person name="Sandor L."/>
            <person name="Barry K."/>
            <person name="Martinez A.T."/>
            <person name="Xiao Y."/>
            <person name="Gibbons J.G."/>
            <person name="Terashima K."/>
            <person name="Grigoriev I.V."/>
            <person name="Hibbett D."/>
        </authorList>
    </citation>
    <scope>NUCLEOTIDE SEQUENCE</scope>
    <source>
        <strain evidence="1">ET3784</strain>
    </source>
</reference>
<dbReference type="EMBL" id="JANVFO010000043">
    <property type="protein sequence ID" value="KAJ3726462.1"/>
    <property type="molecule type" value="Genomic_DNA"/>
</dbReference>
<keyword evidence="2" id="KW-1185">Reference proteome</keyword>
<gene>
    <name evidence="1" type="ORF">DFJ43DRAFT_1087468</name>
</gene>
<proteinExistence type="predicted"/>
<protein>
    <submittedName>
        <fullName evidence="1">Uncharacterized protein</fullName>
    </submittedName>
</protein>
<accession>A0AA38J7Z1</accession>